<evidence type="ECO:0008006" key="2">
    <source>
        <dbReference type="Google" id="ProtNLM"/>
    </source>
</evidence>
<reference evidence="1" key="1">
    <citation type="submission" date="2020-05" db="UniProtKB">
        <authorList>
            <consortium name="EnsemblMetazoa"/>
        </authorList>
    </citation>
    <scope>IDENTIFICATION</scope>
    <source>
        <strain evidence="1">FUMOZ</strain>
    </source>
</reference>
<dbReference type="VEuPathDB" id="VectorBase:AFUN2_004255"/>
<name>A0A182RJU6_ANOFN</name>
<sequence length="686" mass="79004">MEQPFSKRIRYNSYLYRNRDRLLKTEQDAELVPSVSANAAPQLPIVQDGFTYDTGLTDNLFTQTASEIENSRMMEYGDGVDDIDDNDDDIDHVVDYLIESSDEELEAEGETEYSVQDALHRWAITKNQTYESIEEVMGIIRKVSDCKLPKDARTLLNRNSSAEILTVEGGQYWYNGIQKCFSNELSNVNLPTDATLLINVSIDGLPIFKRSRQQFWPILINIHGKSELPVMIVAIYYGMKKPASIEHFLRPFVDELNFLMKNGVFIKNKKITIQLRAIIADSSARAYIKGVANYNSKHGCLKCITVGESIHKTITFPECIAPERTDEGFRMRMYGDHHKFDSPLLYLNCFDMIRHVIVADSLHLIDLGVTKRMLISWILGKYGVKKKLSTVQLNSMTAMLVNMKLPAEIHRKFRSFHDIMHWKGSEFASFLFYGSFVVLKEVLSEQQYNHFMLYFCSITLLTSEVYKEHWSLADSFLQLFVKQYKFIYGSEFISSNVHNLLHIYQEVDQFGPLDTISSYPFANELVHIKRLLRSKSNCLEQAINRISERETCHSTDQNNDHVKHPFICQRGSITTLHVRAGFCLKNEQRNAWFLTKAGSVCQYINAVLREISVEITAKKMASTVDDFTYPFNSTFLNIHRGSIHDLEERNITLGPQDIKCKLVLVPLSQENENEYIFIPLIHTLVK</sequence>
<proteinExistence type="predicted"/>
<organism evidence="1">
    <name type="scientific">Anopheles funestus</name>
    <name type="common">African malaria mosquito</name>
    <dbReference type="NCBI Taxonomy" id="62324"/>
    <lineage>
        <taxon>Eukaryota</taxon>
        <taxon>Metazoa</taxon>
        <taxon>Ecdysozoa</taxon>
        <taxon>Arthropoda</taxon>
        <taxon>Hexapoda</taxon>
        <taxon>Insecta</taxon>
        <taxon>Pterygota</taxon>
        <taxon>Neoptera</taxon>
        <taxon>Endopterygota</taxon>
        <taxon>Diptera</taxon>
        <taxon>Nematocera</taxon>
        <taxon>Culicoidea</taxon>
        <taxon>Culicidae</taxon>
        <taxon>Anophelinae</taxon>
        <taxon>Anopheles</taxon>
    </lineage>
</organism>
<dbReference type="STRING" id="62324.A0A182RJU6"/>
<accession>A0A182RJU6</accession>
<dbReference type="PANTHER" id="PTHR33053:SF9">
    <property type="entry name" value="AGAP000105-PA"/>
    <property type="match status" value="1"/>
</dbReference>
<dbReference type="PANTHER" id="PTHR33053">
    <property type="entry name" value="PROTEIN, PUTATIVE-RELATED"/>
    <property type="match status" value="1"/>
</dbReference>
<dbReference type="EnsemblMetazoa" id="AFUN006514-RA">
    <property type="protein sequence ID" value="AFUN006514-PA"/>
    <property type="gene ID" value="AFUN006514"/>
</dbReference>
<evidence type="ECO:0000313" key="1">
    <source>
        <dbReference type="EnsemblMetazoa" id="AFUN006514-PA"/>
    </source>
</evidence>
<dbReference type="AlphaFoldDB" id="A0A182RJU6"/>
<dbReference type="VEuPathDB" id="VectorBase:AFUN006514"/>
<protein>
    <recommendedName>
        <fullName evidence="2">Transposase domain-containing protein</fullName>
    </recommendedName>
</protein>